<gene>
    <name evidence="1" type="ORF">MgSA37_04197</name>
</gene>
<accession>A0A110B3Z6</accession>
<protein>
    <submittedName>
        <fullName evidence="1">Uncharacterized protein</fullName>
    </submittedName>
</protein>
<proteinExistence type="predicted"/>
<sequence length="72" mass="8315">MIDRTLVLMPAVFCRKSQVEILRFSHFSLLTLDLRTSADSGVIQQQVNYPARPVIILKKIMDKTTRLMATYM</sequence>
<dbReference type="EMBL" id="AP017313">
    <property type="protein sequence ID" value="BAU56005.1"/>
    <property type="molecule type" value="Genomic_DNA"/>
</dbReference>
<dbReference type="KEGG" id="mgot:MgSA37_04197"/>
<dbReference type="Proteomes" id="UP000218263">
    <property type="component" value="Chromosome"/>
</dbReference>
<reference evidence="1 2" key="1">
    <citation type="submission" date="2015-12" db="EMBL/GenBank/DDBJ databases">
        <title>Genome sequence of Mucilaginibacter gotjawali.</title>
        <authorList>
            <person name="Lee J.S."/>
            <person name="Lee K.C."/>
            <person name="Kim K.K."/>
            <person name="Lee B.W."/>
        </authorList>
    </citation>
    <scope>NUCLEOTIDE SEQUENCE [LARGE SCALE GENOMIC DNA]</scope>
    <source>
        <strain evidence="1 2">SA3-7</strain>
    </source>
</reference>
<evidence type="ECO:0000313" key="2">
    <source>
        <dbReference type="Proteomes" id="UP000218263"/>
    </source>
</evidence>
<keyword evidence="2" id="KW-1185">Reference proteome</keyword>
<dbReference type="AlphaFoldDB" id="A0A110B3Z6"/>
<organism evidence="1 2">
    <name type="scientific">Mucilaginibacter gotjawali</name>
    <dbReference type="NCBI Taxonomy" id="1550579"/>
    <lineage>
        <taxon>Bacteria</taxon>
        <taxon>Pseudomonadati</taxon>
        <taxon>Bacteroidota</taxon>
        <taxon>Sphingobacteriia</taxon>
        <taxon>Sphingobacteriales</taxon>
        <taxon>Sphingobacteriaceae</taxon>
        <taxon>Mucilaginibacter</taxon>
    </lineage>
</organism>
<evidence type="ECO:0000313" key="1">
    <source>
        <dbReference type="EMBL" id="BAU56005.1"/>
    </source>
</evidence>
<name>A0A110B3Z6_9SPHI</name>